<dbReference type="EMBL" id="BAABBX010000014">
    <property type="protein sequence ID" value="GAA4189565.1"/>
    <property type="molecule type" value="Genomic_DNA"/>
</dbReference>
<keyword evidence="2" id="KW-1185">Reference proteome</keyword>
<comment type="caution">
    <text evidence="1">The sequence shown here is derived from an EMBL/GenBank/DDBJ whole genome shotgun (WGS) entry which is preliminary data.</text>
</comment>
<evidence type="ECO:0000313" key="2">
    <source>
        <dbReference type="Proteomes" id="UP001500213"/>
    </source>
</evidence>
<organism evidence="1 2">
    <name type="scientific">Gryllotalpicola kribbensis</name>
    <dbReference type="NCBI Taxonomy" id="993084"/>
    <lineage>
        <taxon>Bacteria</taxon>
        <taxon>Bacillati</taxon>
        <taxon>Actinomycetota</taxon>
        <taxon>Actinomycetes</taxon>
        <taxon>Micrococcales</taxon>
        <taxon>Microbacteriaceae</taxon>
        <taxon>Gryllotalpicola</taxon>
    </lineage>
</organism>
<name>A0ABP8ATG5_9MICO</name>
<gene>
    <name evidence="1" type="ORF">GCM10022288_17600</name>
</gene>
<protein>
    <submittedName>
        <fullName evidence="1">Uncharacterized protein</fullName>
    </submittedName>
</protein>
<dbReference type="Proteomes" id="UP001500213">
    <property type="component" value="Unassembled WGS sequence"/>
</dbReference>
<accession>A0ABP8ATG5</accession>
<sequence length="72" mass="8006">MTVLSAEHERQRAALRARVRAAEAELLPVYRLLPDRGLWAGPAGWAFRLRIDGLRERIDAAWAALAAAEAEL</sequence>
<evidence type="ECO:0000313" key="1">
    <source>
        <dbReference type="EMBL" id="GAA4189565.1"/>
    </source>
</evidence>
<dbReference type="RefSeq" id="WP_344775961.1">
    <property type="nucleotide sequence ID" value="NZ_BAABBX010000014.1"/>
</dbReference>
<reference evidence="2" key="1">
    <citation type="journal article" date="2019" name="Int. J. Syst. Evol. Microbiol.">
        <title>The Global Catalogue of Microorganisms (GCM) 10K type strain sequencing project: providing services to taxonomists for standard genome sequencing and annotation.</title>
        <authorList>
            <consortium name="The Broad Institute Genomics Platform"/>
            <consortium name="The Broad Institute Genome Sequencing Center for Infectious Disease"/>
            <person name="Wu L."/>
            <person name="Ma J."/>
        </authorList>
    </citation>
    <scope>NUCLEOTIDE SEQUENCE [LARGE SCALE GENOMIC DNA]</scope>
    <source>
        <strain evidence="2">JCM 17593</strain>
    </source>
</reference>
<proteinExistence type="predicted"/>